<dbReference type="InterPro" id="IPR036865">
    <property type="entry name" value="CRAL-TRIO_dom_sf"/>
</dbReference>
<dbReference type="Pfam" id="PF00650">
    <property type="entry name" value="CRAL_TRIO"/>
    <property type="match status" value="1"/>
</dbReference>
<organism evidence="2 3">
    <name type="scientific">Ignelater luminosus</name>
    <name type="common">Cucubano</name>
    <name type="synonym">Pyrophorus luminosus</name>
    <dbReference type="NCBI Taxonomy" id="2038154"/>
    <lineage>
        <taxon>Eukaryota</taxon>
        <taxon>Metazoa</taxon>
        <taxon>Ecdysozoa</taxon>
        <taxon>Arthropoda</taxon>
        <taxon>Hexapoda</taxon>
        <taxon>Insecta</taxon>
        <taxon>Pterygota</taxon>
        <taxon>Neoptera</taxon>
        <taxon>Endopterygota</taxon>
        <taxon>Coleoptera</taxon>
        <taxon>Polyphaga</taxon>
        <taxon>Elateriformia</taxon>
        <taxon>Elateroidea</taxon>
        <taxon>Elateridae</taxon>
        <taxon>Agrypninae</taxon>
        <taxon>Pyrophorini</taxon>
        <taxon>Ignelater</taxon>
    </lineage>
</organism>
<evidence type="ECO:0000313" key="2">
    <source>
        <dbReference type="EMBL" id="KAF2881465.1"/>
    </source>
</evidence>
<comment type="caution">
    <text evidence="2">The sequence shown here is derived from an EMBL/GenBank/DDBJ whole genome shotgun (WGS) entry which is preliminary data.</text>
</comment>
<dbReference type="EMBL" id="VTPC01090736">
    <property type="protein sequence ID" value="KAF2881465.1"/>
    <property type="molecule type" value="Genomic_DNA"/>
</dbReference>
<dbReference type="Gene3D" id="3.40.525.10">
    <property type="entry name" value="CRAL-TRIO lipid binding domain"/>
    <property type="match status" value="1"/>
</dbReference>
<name>A0A8K0C5T1_IGNLU</name>
<dbReference type="CDD" id="cd00170">
    <property type="entry name" value="SEC14"/>
    <property type="match status" value="1"/>
</dbReference>
<dbReference type="SUPFAM" id="SSF52087">
    <property type="entry name" value="CRAL/TRIO domain"/>
    <property type="match status" value="1"/>
</dbReference>
<dbReference type="GO" id="GO:0016020">
    <property type="term" value="C:membrane"/>
    <property type="evidence" value="ECO:0007669"/>
    <property type="project" value="TreeGrafter"/>
</dbReference>
<protein>
    <recommendedName>
        <fullName evidence="1">CRAL-TRIO domain-containing protein</fullName>
    </recommendedName>
</protein>
<dbReference type="PANTHER" id="PTHR10174">
    <property type="entry name" value="ALPHA-TOCOPHEROL TRANSFER PROTEIN-RELATED"/>
    <property type="match status" value="1"/>
</dbReference>
<proteinExistence type="predicted"/>
<dbReference type="Proteomes" id="UP000801492">
    <property type="component" value="Unassembled WGS sequence"/>
</dbReference>
<dbReference type="InterPro" id="IPR001251">
    <property type="entry name" value="CRAL-TRIO_dom"/>
</dbReference>
<dbReference type="AlphaFoldDB" id="A0A8K0C5T1"/>
<dbReference type="PANTHER" id="PTHR10174:SF213">
    <property type="entry name" value="CRAL-TRIO DOMAIN-CONTAINING PROTEIN"/>
    <property type="match status" value="1"/>
</dbReference>
<dbReference type="SUPFAM" id="SSF46938">
    <property type="entry name" value="CRAL/TRIO N-terminal domain"/>
    <property type="match status" value="1"/>
</dbReference>
<gene>
    <name evidence="2" type="ORF">ILUMI_24701</name>
</gene>
<accession>A0A8K0C5T1</accession>
<feature type="non-terminal residue" evidence="2">
    <location>
        <position position="1"/>
    </location>
</feature>
<reference evidence="2" key="1">
    <citation type="submission" date="2019-08" db="EMBL/GenBank/DDBJ databases">
        <title>The genome of the North American firefly Photinus pyralis.</title>
        <authorList>
            <consortium name="Photinus pyralis genome working group"/>
            <person name="Fallon T.R."/>
            <person name="Sander Lower S.E."/>
            <person name="Weng J.-K."/>
        </authorList>
    </citation>
    <scope>NUCLEOTIDE SEQUENCE</scope>
    <source>
        <strain evidence="2">TRF0915ILg1</strain>
        <tissue evidence="2">Whole body</tissue>
    </source>
</reference>
<evidence type="ECO:0000313" key="3">
    <source>
        <dbReference type="Proteomes" id="UP000801492"/>
    </source>
</evidence>
<sequence>MEVVEFGFKAEQIINEGRITKKDIDLIKKWLSTQNNLPRVTEEQIVLFLLSCSNEQEHTKTTIKAYYAVKKEAPELFNNRQMNRADVQKQLKMMEFAVLPERTDKGSTIIFFRILDSNYSNFEMGPFLKLLFMTLDAAIHDNPPTELVILGDIKNMGLMHLTKLKIKYIKFFFYYLQEGLPVKLKAIHILNTVYFIDKAMVIVNPFISKEVLEV</sequence>
<dbReference type="InterPro" id="IPR036273">
    <property type="entry name" value="CRAL/TRIO_N_dom_sf"/>
</dbReference>
<evidence type="ECO:0000259" key="1">
    <source>
        <dbReference type="Pfam" id="PF00650"/>
    </source>
</evidence>
<dbReference type="GO" id="GO:1902936">
    <property type="term" value="F:phosphatidylinositol bisphosphate binding"/>
    <property type="evidence" value="ECO:0007669"/>
    <property type="project" value="TreeGrafter"/>
</dbReference>
<feature type="domain" description="CRAL-TRIO" evidence="1">
    <location>
        <begin position="94"/>
        <end position="212"/>
    </location>
</feature>
<keyword evidence="3" id="KW-1185">Reference proteome</keyword>
<dbReference type="OrthoDB" id="1434354at2759"/>